<comment type="caution">
    <text evidence="2">The sequence shown here is derived from an EMBL/GenBank/DDBJ whole genome shotgun (WGS) entry which is preliminary data.</text>
</comment>
<protein>
    <submittedName>
        <fullName evidence="2">Uncharacterized protein</fullName>
    </submittedName>
</protein>
<dbReference type="EMBL" id="JOJR01000022">
    <property type="protein sequence ID" value="RCN50519.1"/>
    <property type="molecule type" value="Genomic_DNA"/>
</dbReference>
<dbReference type="PANTHER" id="PTHR31751">
    <property type="entry name" value="SI:CH211-108C17.2-RELATED-RELATED"/>
    <property type="match status" value="1"/>
</dbReference>
<dbReference type="PANTHER" id="PTHR31751:SF42">
    <property type="entry name" value="PROTEIN CBG10204"/>
    <property type="match status" value="1"/>
</dbReference>
<dbReference type="OrthoDB" id="5860460at2759"/>
<dbReference type="Proteomes" id="UP000252519">
    <property type="component" value="Unassembled WGS sequence"/>
</dbReference>
<keyword evidence="3" id="KW-1185">Reference proteome</keyword>
<proteinExistence type="predicted"/>
<dbReference type="AlphaFoldDB" id="A0A368H4E9"/>
<organism evidence="2 3">
    <name type="scientific">Ancylostoma caninum</name>
    <name type="common">Dog hookworm</name>
    <dbReference type="NCBI Taxonomy" id="29170"/>
    <lineage>
        <taxon>Eukaryota</taxon>
        <taxon>Metazoa</taxon>
        <taxon>Ecdysozoa</taxon>
        <taxon>Nematoda</taxon>
        <taxon>Chromadorea</taxon>
        <taxon>Rhabditida</taxon>
        <taxon>Rhabditina</taxon>
        <taxon>Rhabditomorpha</taxon>
        <taxon>Strongyloidea</taxon>
        <taxon>Ancylostomatidae</taxon>
        <taxon>Ancylostomatinae</taxon>
        <taxon>Ancylostoma</taxon>
    </lineage>
</organism>
<reference evidence="2 3" key="1">
    <citation type="submission" date="2014-10" db="EMBL/GenBank/DDBJ databases">
        <title>Draft genome of the hookworm Ancylostoma caninum.</title>
        <authorList>
            <person name="Mitreva M."/>
        </authorList>
    </citation>
    <scope>NUCLEOTIDE SEQUENCE [LARGE SCALE GENOMIC DNA]</scope>
    <source>
        <strain evidence="2 3">Baltimore</strain>
    </source>
</reference>
<evidence type="ECO:0000313" key="2">
    <source>
        <dbReference type="EMBL" id="RCN50519.1"/>
    </source>
</evidence>
<evidence type="ECO:0000256" key="1">
    <source>
        <dbReference type="SAM" id="MobiDB-lite"/>
    </source>
</evidence>
<gene>
    <name evidence="2" type="ORF">ANCCAN_03373</name>
</gene>
<name>A0A368H4E9_ANCCA</name>
<accession>A0A368H4E9</accession>
<sequence>MVTCNLCGKKLADEEARFISTARHQRAVLFAALLARYNVDAEFLKGLYSLSASKRLRICHNHFIEAAQFMGAEMMLAGYNFHHFEGVAFGKAAKIVVPGDIPASLLDQLNRFVGDFDGELRLTPEQVAAFMKDAITRYYTASGWELTTRREDRRRSDGLKQGVDGETAHMDCEEDLIASREDVQGPTAPVFDVEMEEEQEQPPSFASPVFSNFSPRDASGSVDDMLDDGVDLRGTDPSLLNSFFLVQGIATMGKAASSRVRVRLALLEVVPMVQTGNRESLPPAPTKGVRRSSTQESQGLHLAADGAFDSRGYSALIDGSSSQMEVEGLRRLLQWLTKEGWNIASITTDRNRSFATLLAELEGEIGSVQHFWDGWHLVKWFGNNLRKEAKHKDCVPLSVWYEKLKTHLWRAIEVGEGERIRHIFNTCLKHVQDVHAWPKDETTGKITRCGHPPLEGPRPETMMEGTPAFDRLSRLVLNRNLQKDLAKASPRGGTSICESKNALDRLYCRKEIFYPLFTYKLYTMLSTMHFNTLRFAEMAGERKVQRVIDVQRKYFRRTTRMVFKTPVEHLWRDQIAQAVLDSRREHHELPPEDVDLQGMIDAEAAFEEAEPEDILEFCESDDDEYEEEL</sequence>
<evidence type="ECO:0000313" key="3">
    <source>
        <dbReference type="Proteomes" id="UP000252519"/>
    </source>
</evidence>
<feature type="region of interest" description="Disordered" evidence="1">
    <location>
        <begin position="277"/>
        <end position="298"/>
    </location>
</feature>